<dbReference type="Gene3D" id="3.10.180.10">
    <property type="entry name" value="2,3-Dihydroxybiphenyl 1,2-Dioxygenase, domain 1"/>
    <property type="match status" value="2"/>
</dbReference>
<organism evidence="2 3">
    <name type="scientific">Paenibacillus thailandensis</name>
    <dbReference type="NCBI Taxonomy" id="393250"/>
    <lineage>
        <taxon>Bacteria</taxon>
        <taxon>Bacillati</taxon>
        <taxon>Bacillota</taxon>
        <taxon>Bacilli</taxon>
        <taxon>Bacillales</taxon>
        <taxon>Paenibacillaceae</taxon>
        <taxon>Paenibacillus</taxon>
    </lineage>
</organism>
<reference evidence="3" key="1">
    <citation type="journal article" date="2019" name="Int. J. Syst. Evol. Microbiol.">
        <title>The Global Catalogue of Microorganisms (GCM) 10K type strain sequencing project: providing services to taxonomists for standard genome sequencing and annotation.</title>
        <authorList>
            <consortium name="The Broad Institute Genomics Platform"/>
            <consortium name="The Broad Institute Genome Sequencing Center for Infectious Disease"/>
            <person name="Wu L."/>
            <person name="Ma J."/>
        </authorList>
    </citation>
    <scope>NUCLEOTIDE SEQUENCE [LARGE SCALE GENOMIC DNA]</scope>
    <source>
        <strain evidence="3">TISTR 1827</strain>
    </source>
</reference>
<keyword evidence="3" id="KW-1185">Reference proteome</keyword>
<dbReference type="Pfam" id="PF00903">
    <property type="entry name" value="Glyoxalase"/>
    <property type="match status" value="2"/>
</dbReference>
<gene>
    <name evidence="2" type="ORF">ACFSW5_07335</name>
</gene>
<dbReference type="EMBL" id="JBHUMY010000006">
    <property type="protein sequence ID" value="MFD2660082.1"/>
    <property type="molecule type" value="Genomic_DNA"/>
</dbReference>
<evidence type="ECO:0000313" key="3">
    <source>
        <dbReference type="Proteomes" id="UP001597493"/>
    </source>
</evidence>
<dbReference type="RefSeq" id="WP_379270781.1">
    <property type="nucleotide sequence ID" value="NZ_JBHUGT010000010.1"/>
</dbReference>
<dbReference type="InterPro" id="IPR029068">
    <property type="entry name" value="Glyas_Bleomycin-R_OHBP_Dase"/>
</dbReference>
<dbReference type="InterPro" id="IPR004360">
    <property type="entry name" value="Glyas_Fos-R_dOase_dom"/>
</dbReference>
<proteinExistence type="predicted"/>
<dbReference type="SUPFAM" id="SSF54593">
    <property type="entry name" value="Glyoxalase/Bleomycin resistance protein/Dihydroxybiphenyl dioxygenase"/>
    <property type="match status" value="2"/>
</dbReference>
<dbReference type="PANTHER" id="PTHR36437:SF2">
    <property type="entry name" value="GLYOXALASE_BLEOMYCIN RESISTANCE PROTEIN_DIOXYGENASE"/>
    <property type="match status" value="1"/>
</dbReference>
<dbReference type="Proteomes" id="UP001597493">
    <property type="component" value="Unassembled WGS sequence"/>
</dbReference>
<feature type="domain" description="Glyoxalase/fosfomycin resistance/dioxygenase" evidence="1">
    <location>
        <begin position="144"/>
        <end position="219"/>
    </location>
</feature>
<dbReference type="PANTHER" id="PTHR36437">
    <property type="entry name" value="GLYOXALASE/BLEOMYCIN RESISTANCE PROTEIN/DIOXYGENASE"/>
    <property type="match status" value="1"/>
</dbReference>
<protein>
    <submittedName>
        <fullName evidence="2">VOC family protein</fullName>
    </submittedName>
</protein>
<comment type="caution">
    <text evidence="2">The sequence shown here is derived from an EMBL/GenBank/DDBJ whole genome shotgun (WGS) entry which is preliminary data.</text>
</comment>
<sequence length="265" mass="29894">MLERIDRVILPVRDVASAARWYVETFRCSILSQSATEALLKVGEGETHLALVSDESGRALGYLDSEGHVPSFNFYTHWEHLHQAWLSLQGVRTTEIMRTSYMNVNEFYDPDGNVVGLCHEKESSLFYTPSEEEVPPLVHRVLAVFLPVLNLEASIAWYTRMLGFELIHHWGQGADLKVGSGETVVTMIVMNEEIHRQVIEKSAGSPYFSLQTSDIERVYGSLCNVGAVTGKRQPREGCFEAVSPEGLVFIIRERHYEFAGLPRYG</sequence>
<accession>A0ABW5QUS7</accession>
<evidence type="ECO:0000313" key="2">
    <source>
        <dbReference type="EMBL" id="MFD2660082.1"/>
    </source>
</evidence>
<name>A0ABW5QUS7_9BACL</name>
<feature type="domain" description="Glyoxalase/fosfomycin resistance/dioxygenase" evidence="1">
    <location>
        <begin position="4"/>
        <end position="115"/>
    </location>
</feature>
<evidence type="ECO:0000259" key="1">
    <source>
        <dbReference type="Pfam" id="PF00903"/>
    </source>
</evidence>